<accession>A0AAN1PJD5</accession>
<sequence length="125" mass="13901">MQILQRGDIVRFKRRDALCVGIVSGLSLICDIMPATENIWHRADLPLSMLECANAGLRPDVRIRCWPRFGLMRGNVSGRASNALLIAVDGRVQREAMLQQFENSFGGGYPVKTAWRTLRQNSGGS</sequence>
<dbReference type="AlphaFoldDB" id="A0AAN1PJD5"/>
<dbReference type="Proteomes" id="UP000256572">
    <property type="component" value="Chromosome"/>
</dbReference>
<protein>
    <submittedName>
        <fullName evidence="1">Uncharacterized protein</fullName>
    </submittedName>
</protein>
<evidence type="ECO:0000313" key="1">
    <source>
        <dbReference type="EMBL" id="AXN01436.1"/>
    </source>
</evidence>
<proteinExistence type="predicted"/>
<dbReference type="RefSeq" id="WP_089178507.1">
    <property type="nucleotide sequence ID" value="NZ_CP023189.1"/>
</dbReference>
<gene>
    <name evidence="1" type="ORF">CJF59_13420</name>
</gene>
<dbReference type="EMBL" id="CP023189">
    <property type="protein sequence ID" value="AXN01436.1"/>
    <property type="molecule type" value="Genomic_DNA"/>
</dbReference>
<name>A0AAN1PJD5_9PROT</name>
<reference evidence="1 2" key="1">
    <citation type="submission" date="2017-09" db="EMBL/GenBank/DDBJ databases">
        <authorList>
            <person name="Kim K.H."/>
            <person name="Chun B.H."/>
            <person name="Han G.S."/>
            <person name="Hyun S.G."/>
            <person name="Jeon C.O."/>
        </authorList>
    </citation>
    <scope>NUCLEOTIDE SEQUENCE [LARGE SCALE GENOMIC DNA]</scope>
    <source>
        <strain evidence="1 2">SH</strain>
    </source>
</reference>
<evidence type="ECO:0000313" key="2">
    <source>
        <dbReference type="Proteomes" id="UP000256572"/>
    </source>
</evidence>
<reference evidence="1 2" key="2">
    <citation type="submission" date="2018-08" db="EMBL/GenBank/DDBJ databases">
        <title>Acetobacter oryzifermentans sp. nov., isolated from Korea traditional vinegar and reclassification of Acetobacter pasteurianus subsp. ascendens (Henneberg 1898) as Acetobacter ascendens comb. nov.</title>
        <authorList>
            <person name="Cho G.Y."/>
            <person name="Lee S.H."/>
        </authorList>
    </citation>
    <scope>NUCLEOTIDE SEQUENCE [LARGE SCALE GENOMIC DNA]</scope>
    <source>
        <strain evidence="1 2">SH</strain>
    </source>
</reference>
<organism evidence="1 2">
    <name type="scientific">Acetobacter pomorum</name>
    <dbReference type="NCBI Taxonomy" id="65959"/>
    <lineage>
        <taxon>Bacteria</taxon>
        <taxon>Pseudomonadati</taxon>
        <taxon>Pseudomonadota</taxon>
        <taxon>Alphaproteobacteria</taxon>
        <taxon>Acetobacterales</taxon>
        <taxon>Acetobacteraceae</taxon>
        <taxon>Acetobacter</taxon>
    </lineage>
</organism>